<feature type="domain" description="Solute-binding protein family 3/N-terminal" evidence="3">
    <location>
        <begin position="13"/>
        <end position="142"/>
    </location>
</feature>
<evidence type="ECO:0000313" key="4">
    <source>
        <dbReference type="EMBL" id="OFI32435.1"/>
    </source>
</evidence>
<keyword evidence="5" id="KW-1185">Reference proteome</keyword>
<dbReference type="PANTHER" id="PTHR35936">
    <property type="entry name" value="MEMBRANE-BOUND LYTIC MUREIN TRANSGLYCOSYLASE F"/>
    <property type="match status" value="1"/>
</dbReference>
<reference evidence="4 5" key="1">
    <citation type="submission" date="2016-09" db="EMBL/GenBank/DDBJ databases">
        <title>Alteromonas lipolytica, a new species isolated from sea water.</title>
        <authorList>
            <person name="Wu Y.-H."/>
            <person name="Cheng H."/>
            <person name="Xu X.-W."/>
        </authorList>
    </citation>
    <scope>NUCLEOTIDE SEQUENCE [LARGE SCALE GENOMIC DNA]</scope>
    <source>
        <strain evidence="4 5">JW12</strain>
    </source>
</reference>
<organism evidence="4 5">
    <name type="scientific">Alteromonas lipolytica</name>
    <dbReference type="NCBI Taxonomy" id="1856405"/>
    <lineage>
        <taxon>Bacteria</taxon>
        <taxon>Pseudomonadati</taxon>
        <taxon>Pseudomonadota</taxon>
        <taxon>Gammaproteobacteria</taxon>
        <taxon>Alteromonadales</taxon>
        <taxon>Alteromonadaceae</taxon>
        <taxon>Alteromonas/Salinimonas group</taxon>
        <taxon>Alteromonas</taxon>
    </lineage>
</organism>
<dbReference type="Proteomes" id="UP000176037">
    <property type="component" value="Unassembled WGS sequence"/>
</dbReference>
<gene>
    <name evidence="4" type="ORF">BFC17_06895</name>
</gene>
<dbReference type="AlphaFoldDB" id="A0A1E8F942"/>
<protein>
    <recommendedName>
        <fullName evidence="3">Solute-binding protein family 3/N-terminal domain-containing protein</fullName>
    </recommendedName>
</protein>
<dbReference type="Pfam" id="PF00497">
    <property type="entry name" value="SBP_bac_3"/>
    <property type="match status" value="1"/>
</dbReference>
<keyword evidence="2" id="KW-0732">Signal</keyword>
<dbReference type="STRING" id="1856405.BFC17_06895"/>
<dbReference type="Gene3D" id="3.40.190.10">
    <property type="entry name" value="Periplasmic binding protein-like II"/>
    <property type="match status" value="2"/>
</dbReference>
<comment type="caution">
    <text evidence="4">The sequence shown here is derived from an EMBL/GenBank/DDBJ whole genome shotgun (WGS) entry which is preliminary data.</text>
</comment>
<dbReference type="InterPro" id="IPR001638">
    <property type="entry name" value="Solute-binding_3/MltF_N"/>
</dbReference>
<evidence type="ECO:0000256" key="2">
    <source>
        <dbReference type="ARBA" id="ARBA00022729"/>
    </source>
</evidence>
<comment type="similarity">
    <text evidence="1">Belongs to the bacterial solute-binding protein 3 family.</text>
</comment>
<dbReference type="EMBL" id="MJIC01000017">
    <property type="protein sequence ID" value="OFI32435.1"/>
    <property type="molecule type" value="Genomic_DNA"/>
</dbReference>
<proteinExistence type="inferred from homology"/>
<dbReference type="SUPFAM" id="SSF53850">
    <property type="entry name" value="Periplasmic binding protein-like II"/>
    <property type="match status" value="1"/>
</dbReference>
<name>A0A1E8F942_9ALTE</name>
<evidence type="ECO:0000256" key="1">
    <source>
        <dbReference type="ARBA" id="ARBA00010333"/>
    </source>
</evidence>
<accession>A0A1E8F942</accession>
<dbReference type="PANTHER" id="PTHR35936:SF6">
    <property type="entry name" value="AMINO ACID ABC TRANSPORTER SUBSTRATE-BINDING PAAT FAMILY PROTEIN"/>
    <property type="match status" value="1"/>
</dbReference>
<sequence length="232" mass="26175">MASSFPVQSQVALNLAMGANWKPYVYIDEHGQRAGEDLLLLNRVLDRLGYQLNTENLPEQRMALEIQQGQVDVVLGAAYTKAREAQNFFSVPYRKEIIVLGYRHSLHPEIRDMDINTLLAQDGLVAVNKSGWFGAAFKQDTLAHYDSNLVHAEGTHRRMQLLDMDRVDAVVGDSKVLQAAADEMGIDDFVIAEKIIHETAVHFMFSRARVDAAFMQRFNTALLAEQSKLRQE</sequence>
<evidence type="ECO:0000259" key="3">
    <source>
        <dbReference type="Pfam" id="PF00497"/>
    </source>
</evidence>
<evidence type="ECO:0000313" key="5">
    <source>
        <dbReference type="Proteomes" id="UP000176037"/>
    </source>
</evidence>